<keyword evidence="2" id="KW-1185">Reference proteome</keyword>
<comment type="caution">
    <text evidence="1">The sequence shown here is derived from an EMBL/GenBank/DDBJ whole genome shotgun (WGS) entry which is preliminary data.</text>
</comment>
<evidence type="ECO:0000313" key="1">
    <source>
        <dbReference type="EMBL" id="EEG54517.1"/>
    </source>
</evidence>
<name>C0D2E9_9FIRM</name>
<dbReference type="Proteomes" id="UP000004756">
    <property type="component" value="Unassembled WGS sequence"/>
</dbReference>
<accession>C0D2E9</accession>
<reference evidence="1 2" key="2">
    <citation type="submission" date="2009-02" db="EMBL/GenBank/DDBJ databases">
        <title>Draft genome sequence of Clostridium asparagiforme (DSM 15981).</title>
        <authorList>
            <person name="Sudarsanam P."/>
            <person name="Ley R."/>
            <person name="Guruge J."/>
            <person name="Turnbaugh P.J."/>
            <person name="Mahowald M."/>
            <person name="Liep D."/>
            <person name="Gordon J."/>
        </authorList>
    </citation>
    <scope>NUCLEOTIDE SEQUENCE [LARGE SCALE GENOMIC DNA]</scope>
    <source>
        <strain evidence="1 2">DSM 15981</strain>
    </source>
</reference>
<gene>
    <name evidence="1" type="ORF">CLOSTASPAR_03438</name>
</gene>
<dbReference type="HOGENOM" id="CLU_2328715_0_0_9"/>
<organism evidence="1 2">
    <name type="scientific">[Clostridium] asparagiforme DSM 15981</name>
    <dbReference type="NCBI Taxonomy" id="518636"/>
    <lineage>
        <taxon>Bacteria</taxon>
        <taxon>Bacillati</taxon>
        <taxon>Bacillota</taxon>
        <taxon>Clostridia</taxon>
        <taxon>Lachnospirales</taxon>
        <taxon>Lachnospiraceae</taxon>
        <taxon>Enterocloster</taxon>
    </lineage>
</organism>
<dbReference type="AlphaFoldDB" id="C0D2E9"/>
<dbReference type="EMBL" id="ACCJ01000262">
    <property type="protein sequence ID" value="EEG54517.1"/>
    <property type="molecule type" value="Genomic_DNA"/>
</dbReference>
<evidence type="ECO:0000313" key="2">
    <source>
        <dbReference type="Proteomes" id="UP000004756"/>
    </source>
</evidence>
<sequence length="98" mass="10875">MAPIKASIPAEPYRYTTGKGSVTEPITIAMRKVITIIAAIVIMSRMPNFFFTVCSIPEPSYNKIAVWLALTNHTAILQQFASANYSEGKDKLRKQPKS</sequence>
<proteinExistence type="predicted"/>
<reference evidence="1 2" key="1">
    <citation type="submission" date="2009-01" db="EMBL/GenBank/DDBJ databases">
        <authorList>
            <person name="Fulton L."/>
            <person name="Clifton S."/>
            <person name="Fulton B."/>
            <person name="Xu J."/>
            <person name="Minx P."/>
            <person name="Pepin K.H."/>
            <person name="Johnson M."/>
            <person name="Bhonagiri V."/>
            <person name="Nash W.E."/>
            <person name="Mardis E.R."/>
            <person name="Wilson R.K."/>
        </authorList>
    </citation>
    <scope>NUCLEOTIDE SEQUENCE [LARGE SCALE GENOMIC DNA]</scope>
    <source>
        <strain evidence="1 2">DSM 15981</strain>
    </source>
</reference>
<protein>
    <submittedName>
        <fullName evidence="1">Uncharacterized protein</fullName>
    </submittedName>
</protein>